<dbReference type="OrthoDB" id="10264848at2759"/>
<keyword evidence="6" id="KW-1185">Reference proteome</keyword>
<reference evidence="5" key="1">
    <citation type="journal article" date="2020" name="Microb. Genom.">
        <title>Genetic diversity of clinical and environmental Mucorales isolates obtained from an investigation of mucormycosis cases among solid organ transplant recipients.</title>
        <authorList>
            <person name="Nguyen M.H."/>
            <person name="Kaul D."/>
            <person name="Muto C."/>
            <person name="Cheng S.J."/>
            <person name="Richter R.A."/>
            <person name="Bruno V.M."/>
            <person name="Liu G."/>
            <person name="Beyhan S."/>
            <person name="Sundermann A.J."/>
            <person name="Mounaud S."/>
            <person name="Pasculle A.W."/>
            <person name="Nierman W.C."/>
            <person name="Driscoll E."/>
            <person name="Cumbie R."/>
            <person name="Clancy C.J."/>
            <person name="Dupont C.L."/>
        </authorList>
    </citation>
    <scope>NUCLEOTIDE SEQUENCE</scope>
    <source>
        <strain evidence="5">GL11</strain>
    </source>
</reference>
<dbReference type="Proteomes" id="UP000716291">
    <property type="component" value="Unassembled WGS sequence"/>
</dbReference>
<dbReference type="AlphaFoldDB" id="A0A9P7BNN7"/>
<evidence type="ECO:0000313" key="5">
    <source>
        <dbReference type="EMBL" id="KAG1303356.1"/>
    </source>
</evidence>
<dbReference type="PANTHER" id="PTHR46093">
    <property type="entry name" value="ACYL-COA-BINDING DOMAIN-CONTAINING PROTEIN 5"/>
    <property type="match status" value="1"/>
</dbReference>
<organism evidence="5 6">
    <name type="scientific">Rhizopus oryzae</name>
    <name type="common">Mucormycosis agent</name>
    <name type="synonym">Rhizopus arrhizus var. delemar</name>
    <dbReference type="NCBI Taxonomy" id="64495"/>
    <lineage>
        <taxon>Eukaryota</taxon>
        <taxon>Fungi</taxon>
        <taxon>Fungi incertae sedis</taxon>
        <taxon>Mucoromycota</taxon>
        <taxon>Mucoromycotina</taxon>
        <taxon>Mucoromycetes</taxon>
        <taxon>Mucorales</taxon>
        <taxon>Mucorineae</taxon>
        <taxon>Rhizopodaceae</taxon>
        <taxon>Rhizopus</taxon>
    </lineage>
</organism>
<accession>A0A9P7BNN7</accession>
<dbReference type="SUPFAM" id="SSF109993">
    <property type="entry name" value="VPS9 domain"/>
    <property type="match status" value="1"/>
</dbReference>
<dbReference type="InterPro" id="IPR003123">
    <property type="entry name" value="VPS9"/>
</dbReference>
<dbReference type="PANTHER" id="PTHR46093:SF9">
    <property type="entry name" value="DCD DOMAIN-CONTAINING PROTEIN"/>
    <property type="match status" value="1"/>
</dbReference>
<dbReference type="Pfam" id="PF24681">
    <property type="entry name" value="Kelch_KLHDC2_KLHL20_DRC7"/>
    <property type="match status" value="2"/>
</dbReference>
<feature type="region of interest" description="Disordered" evidence="3">
    <location>
        <begin position="32"/>
        <end position="54"/>
    </location>
</feature>
<comment type="caution">
    <text evidence="5">The sequence shown here is derived from an EMBL/GenBank/DDBJ whole genome shotgun (WGS) entry which is preliminary data.</text>
</comment>
<protein>
    <recommendedName>
        <fullName evidence="4">VPS9 domain-containing protein</fullName>
    </recommendedName>
</protein>
<evidence type="ECO:0000256" key="3">
    <source>
        <dbReference type="SAM" id="MobiDB-lite"/>
    </source>
</evidence>
<sequence length="881" mass="99459">MSFHQKEISNHSNTAGLEIFGKKIISRMKRSLSNSNGPLSRNKSSHSSIQQTTLTTPTLTQGSYFIRSTIYETINPNTIRSSLSYKVKKNVPSINGTQDEEFKLAMSEEDKKDTAPTAAMYWFRPHVSGLEPPKLRAHTSAVYQGKMYVYGGTTKTACSNTLYILDLDTFCWSIPKVYGSVLPPCRAHSFVVDEQRGDIYLVFGGDEQTYYNHVYKLSTYSMTWAHLKTYNTPSERRAQTATFWNNTLYLFGGGDGTRALNDVYQLSLETLEWKEVMTTGKSPNDRGYHTGTLVQDKWVILGGSDGKECFGDIFVLDLSLKKWYTVDNTLNRLAHTSTCIGSFLFVMGGHDGNQYRQDLHLLDLVHMTWETKKVCGTKPSPRGYHTTVYYDGRLILFGGYDGADLLNDVHGNEENSTLNFLQRITSNNDTSIPIPTNSWGMLVLSNIQNQQEDLEDVIQFLLTHDKAIVLLPVSIPSHPSAIIDQEFIMDHIMITIEENHVVSPSGIHGIIEGSLFNMDTSSTTINYPKYNILASHIQLPLKEDKQMNAIIIQKPISRKEITDWLSNKLKDSLNDKADEFIKHFKKNIPRTIDTMSQLFLEFMHKLQQDYSDDKDRLDKIESYVCQELYDYFFTDPQGDEAIQGEALESRIAAFNLLDLNISHLGATIDQKDMETIVSLASHELQVLDKEKGPKEKLHTLVKIHQIITDTIGEQSTDVLLPILIYTIVKTNPTRLLSNLKYISRFQRPDQLTGQSSYCLTNTMAAVSFLETANLVGLGLSADKVISHVEDLKESSITKPNNHNNNGLKLMNDVVDSSYRAVFDGINKLWQRNSSSNKTQENGPITKFLEMKSVDELKIGEVTELLADYKRLAAIIKQAGLA</sequence>
<dbReference type="Gene3D" id="2.120.10.80">
    <property type="entry name" value="Kelch-type beta propeller"/>
    <property type="match status" value="2"/>
</dbReference>
<gene>
    <name evidence="5" type="ORF">G6F64_010141</name>
</gene>
<dbReference type="PROSITE" id="PS51205">
    <property type="entry name" value="VPS9"/>
    <property type="match status" value="1"/>
</dbReference>
<dbReference type="Pfam" id="PF02204">
    <property type="entry name" value="VPS9"/>
    <property type="match status" value="1"/>
</dbReference>
<dbReference type="EMBL" id="JAANQT010002016">
    <property type="protein sequence ID" value="KAG1303356.1"/>
    <property type="molecule type" value="Genomic_DNA"/>
</dbReference>
<keyword evidence="1" id="KW-0880">Kelch repeat</keyword>
<proteinExistence type="predicted"/>
<feature type="domain" description="VPS9" evidence="4">
    <location>
        <begin position="641"/>
        <end position="778"/>
    </location>
</feature>
<keyword evidence="2" id="KW-0677">Repeat</keyword>
<evidence type="ECO:0000313" key="6">
    <source>
        <dbReference type="Proteomes" id="UP000716291"/>
    </source>
</evidence>
<dbReference type="SMART" id="SM00167">
    <property type="entry name" value="VPS9"/>
    <property type="match status" value="1"/>
</dbReference>
<dbReference type="SMART" id="SM00612">
    <property type="entry name" value="Kelch"/>
    <property type="match status" value="3"/>
</dbReference>
<dbReference type="InterPro" id="IPR037191">
    <property type="entry name" value="VPS9_dom_sf"/>
</dbReference>
<evidence type="ECO:0000256" key="1">
    <source>
        <dbReference type="ARBA" id="ARBA00022441"/>
    </source>
</evidence>
<name>A0A9P7BNN7_RHIOR</name>
<dbReference type="SUPFAM" id="SSF117281">
    <property type="entry name" value="Kelch motif"/>
    <property type="match status" value="1"/>
</dbReference>
<dbReference type="InterPro" id="IPR006652">
    <property type="entry name" value="Kelch_1"/>
</dbReference>
<evidence type="ECO:0000259" key="4">
    <source>
        <dbReference type="PROSITE" id="PS51205"/>
    </source>
</evidence>
<evidence type="ECO:0000256" key="2">
    <source>
        <dbReference type="ARBA" id="ARBA00022737"/>
    </source>
</evidence>
<dbReference type="Gene3D" id="1.20.1050.80">
    <property type="entry name" value="VPS9 domain"/>
    <property type="match status" value="1"/>
</dbReference>
<dbReference type="InterPro" id="IPR015915">
    <property type="entry name" value="Kelch-typ_b-propeller"/>
</dbReference>
<feature type="compositionally biased region" description="Polar residues" evidence="3">
    <location>
        <begin position="32"/>
        <end position="49"/>
    </location>
</feature>